<dbReference type="Pfam" id="PF03492">
    <property type="entry name" value="Methyltransf_7"/>
    <property type="match status" value="1"/>
</dbReference>
<organism evidence="1 2">
    <name type="scientific">Oryza sativa subsp. japonica</name>
    <name type="common">Rice</name>
    <dbReference type="NCBI Taxonomy" id="39947"/>
    <lineage>
        <taxon>Eukaryota</taxon>
        <taxon>Viridiplantae</taxon>
        <taxon>Streptophyta</taxon>
        <taxon>Embryophyta</taxon>
        <taxon>Tracheophyta</taxon>
        <taxon>Spermatophyta</taxon>
        <taxon>Magnoliopsida</taxon>
        <taxon>Liliopsida</taxon>
        <taxon>Poales</taxon>
        <taxon>Poaceae</taxon>
        <taxon>BOP clade</taxon>
        <taxon>Oryzoideae</taxon>
        <taxon>Oryzeae</taxon>
        <taxon>Oryzinae</taxon>
        <taxon>Oryza</taxon>
        <taxon>Oryza sativa</taxon>
    </lineage>
</organism>
<reference evidence="1 2" key="2">
    <citation type="journal article" date="2013" name="Plant Cell Physiol.">
        <title>Rice Annotation Project Database (RAP-DB): an integrative and interactive database for rice genomics.</title>
        <authorList>
            <person name="Sakai H."/>
            <person name="Lee S.S."/>
            <person name="Tanaka T."/>
            <person name="Numa H."/>
            <person name="Kim J."/>
            <person name="Kawahara Y."/>
            <person name="Wakimoto H."/>
            <person name="Yang C.C."/>
            <person name="Iwamoto M."/>
            <person name="Abe T."/>
            <person name="Yamada Y."/>
            <person name="Muto A."/>
            <person name="Inokuchi H."/>
            <person name="Ikemura T."/>
            <person name="Matsumoto T."/>
            <person name="Sasaki T."/>
            <person name="Itoh T."/>
        </authorList>
    </citation>
    <scope>NUCLEOTIDE SEQUENCE [LARGE SCALE GENOMIC DNA]</scope>
    <source>
        <strain evidence="2">cv. Nipponbare</strain>
    </source>
</reference>
<dbReference type="GO" id="GO:0008168">
    <property type="term" value="F:methyltransferase activity"/>
    <property type="evidence" value="ECO:0007669"/>
    <property type="project" value="InterPro"/>
</dbReference>
<sequence>MSNQGMVDKEKLEMFNLPIYEPCSEEVVEAVSAEGSFEIVYRELFVTMPGSSAAAPPSQRTRRRSRREHCARHTRMYWLGTLEAAW</sequence>
<protein>
    <submittedName>
        <fullName evidence="1">Os10g0173400 protein</fullName>
    </submittedName>
</protein>
<keyword evidence="2" id="KW-1185">Reference proteome</keyword>
<dbReference type="SMR" id="A0A0P0XS58"/>
<reference evidence="2" key="1">
    <citation type="journal article" date="2005" name="Nature">
        <title>The map-based sequence of the rice genome.</title>
        <authorList>
            <consortium name="International rice genome sequencing project (IRGSP)"/>
            <person name="Matsumoto T."/>
            <person name="Wu J."/>
            <person name="Kanamori H."/>
            <person name="Katayose Y."/>
            <person name="Fujisawa M."/>
            <person name="Namiki N."/>
            <person name="Mizuno H."/>
            <person name="Yamamoto K."/>
            <person name="Antonio B.A."/>
            <person name="Baba T."/>
            <person name="Sakata K."/>
            <person name="Nagamura Y."/>
            <person name="Aoki H."/>
            <person name="Arikawa K."/>
            <person name="Arita K."/>
            <person name="Bito T."/>
            <person name="Chiden Y."/>
            <person name="Fujitsuka N."/>
            <person name="Fukunaka R."/>
            <person name="Hamada M."/>
            <person name="Harada C."/>
            <person name="Hayashi A."/>
            <person name="Hijishita S."/>
            <person name="Honda M."/>
            <person name="Hosokawa S."/>
            <person name="Ichikawa Y."/>
            <person name="Idonuma A."/>
            <person name="Iijima M."/>
            <person name="Ikeda M."/>
            <person name="Ikeno M."/>
            <person name="Ito K."/>
            <person name="Ito S."/>
            <person name="Ito T."/>
            <person name="Ito Y."/>
            <person name="Ito Y."/>
            <person name="Iwabuchi A."/>
            <person name="Kamiya K."/>
            <person name="Karasawa W."/>
            <person name="Kurita K."/>
            <person name="Katagiri S."/>
            <person name="Kikuta A."/>
            <person name="Kobayashi H."/>
            <person name="Kobayashi N."/>
            <person name="Machita K."/>
            <person name="Maehara T."/>
            <person name="Masukawa M."/>
            <person name="Mizubayashi T."/>
            <person name="Mukai Y."/>
            <person name="Nagasaki H."/>
            <person name="Nagata Y."/>
            <person name="Naito S."/>
            <person name="Nakashima M."/>
            <person name="Nakama Y."/>
            <person name="Nakamichi Y."/>
            <person name="Nakamura M."/>
            <person name="Meguro A."/>
            <person name="Negishi M."/>
            <person name="Ohta I."/>
            <person name="Ohta T."/>
            <person name="Okamoto M."/>
            <person name="Ono N."/>
            <person name="Saji S."/>
            <person name="Sakaguchi M."/>
            <person name="Sakai K."/>
            <person name="Shibata M."/>
            <person name="Shimokawa T."/>
            <person name="Song J."/>
            <person name="Takazaki Y."/>
            <person name="Terasawa K."/>
            <person name="Tsugane M."/>
            <person name="Tsuji K."/>
            <person name="Ueda S."/>
            <person name="Waki K."/>
            <person name="Yamagata H."/>
            <person name="Yamamoto M."/>
            <person name="Yamamoto S."/>
            <person name="Yamane H."/>
            <person name="Yoshiki S."/>
            <person name="Yoshihara R."/>
            <person name="Yukawa K."/>
            <person name="Zhong H."/>
            <person name="Yano M."/>
            <person name="Yuan Q."/>
            <person name="Ouyang S."/>
            <person name="Liu J."/>
            <person name="Jones K.M."/>
            <person name="Gansberger K."/>
            <person name="Moffat K."/>
            <person name="Hill J."/>
            <person name="Bera J."/>
            <person name="Fadrosh D."/>
            <person name="Jin S."/>
            <person name="Johri S."/>
            <person name="Kim M."/>
            <person name="Overton L."/>
            <person name="Reardon M."/>
            <person name="Tsitrin T."/>
            <person name="Vuong H."/>
            <person name="Weaver B."/>
            <person name="Ciecko A."/>
            <person name="Tallon L."/>
            <person name="Jackson J."/>
            <person name="Pai G."/>
            <person name="Aken S.V."/>
            <person name="Utterback T."/>
            <person name="Reidmuller S."/>
            <person name="Feldblyum T."/>
            <person name="Hsiao J."/>
            <person name="Zismann V."/>
            <person name="Iobst S."/>
            <person name="de Vazeille A.R."/>
            <person name="Buell C.R."/>
            <person name="Ying K."/>
            <person name="Li Y."/>
            <person name="Lu T."/>
            <person name="Huang Y."/>
            <person name="Zhao Q."/>
            <person name="Feng Q."/>
            <person name="Zhang L."/>
            <person name="Zhu J."/>
            <person name="Weng Q."/>
            <person name="Mu J."/>
            <person name="Lu Y."/>
            <person name="Fan D."/>
            <person name="Liu Y."/>
            <person name="Guan J."/>
            <person name="Zhang Y."/>
            <person name="Yu S."/>
            <person name="Liu X."/>
            <person name="Zhang Y."/>
            <person name="Hong G."/>
            <person name="Han B."/>
            <person name="Choisne N."/>
            <person name="Demange N."/>
            <person name="Orjeda G."/>
            <person name="Samain S."/>
            <person name="Cattolico L."/>
            <person name="Pelletier E."/>
            <person name="Couloux A."/>
            <person name="Segurens B."/>
            <person name="Wincker P."/>
            <person name="D'Hont A."/>
            <person name="Scarpelli C."/>
            <person name="Weissenbach J."/>
            <person name="Salanoubat M."/>
            <person name="Quetier F."/>
            <person name="Yu Y."/>
            <person name="Kim H.R."/>
            <person name="Rambo T."/>
            <person name="Currie J."/>
            <person name="Collura K."/>
            <person name="Luo M."/>
            <person name="Yang T."/>
            <person name="Ammiraju J.S.S."/>
            <person name="Engler F."/>
            <person name="Soderlund C."/>
            <person name="Wing R.A."/>
            <person name="Palmer L.E."/>
            <person name="de la Bastide M."/>
            <person name="Spiegel L."/>
            <person name="Nascimento L."/>
            <person name="Zutavern T."/>
            <person name="O'Shaughnessy A."/>
            <person name="Dike S."/>
            <person name="Dedhia N."/>
            <person name="Preston R."/>
            <person name="Balija V."/>
            <person name="McCombie W.R."/>
            <person name="Chow T."/>
            <person name="Chen H."/>
            <person name="Chung M."/>
            <person name="Chen C."/>
            <person name="Shaw J."/>
            <person name="Wu H."/>
            <person name="Hsiao K."/>
            <person name="Chao Y."/>
            <person name="Chu M."/>
            <person name="Cheng C."/>
            <person name="Hour A."/>
            <person name="Lee P."/>
            <person name="Lin S."/>
            <person name="Lin Y."/>
            <person name="Liou J."/>
            <person name="Liu S."/>
            <person name="Hsing Y."/>
            <person name="Raghuvanshi S."/>
            <person name="Mohanty A."/>
            <person name="Bharti A.K."/>
            <person name="Gaur A."/>
            <person name="Gupta V."/>
            <person name="Kumar D."/>
            <person name="Ravi V."/>
            <person name="Vij S."/>
            <person name="Kapur A."/>
            <person name="Khurana P."/>
            <person name="Khurana P."/>
            <person name="Khurana J.P."/>
            <person name="Tyagi A.K."/>
            <person name="Gaikwad K."/>
            <person name="Singh A."/>
            <person name="Dalal V."/>
            <person name="Srivastava S."/>
            <person name="Dixit A."/>
            <person name="Pal A.K."/>
            <person name="Ghazi I.A."/>
            <person name="Yadav M."/>
            <person name="Pandit A."/>
            <person name="Bhargava A."/>
            <person name="Sureshbabu K."/>
            <person name="Batra K."/>
            <person name="Sharma T.R."/>
            <person name="Mohapatra T."/>
            <person name="Singh N.K."/>
            <person name="Messing J."/>
            <person name="Nelson A.B."/>
            <person name="Fuks G."/>
            <person name="Kavchok S."/>
            <person name="Keizer G."/>
            <person name="Linton E."/>
            <person name="Llaca V."/>
            <person name="Song R."/>
            <person name="Tanyolac B."/>
            <person name="Young S."/>
            <person name="Ho-Il K."/>
            <person name="Hahn J.H."/>
            <person name="Sangsakoo G."/>
            <person name="Vanavichit A."/>
            <person name="de Mattos Luiz.A.T."/>
            <person name="Zimmer P.D."/>
            <person name="Malone G."/>
            <person name="Dellagostin O."/>
            <person name="de Oliveira A.C."/>
            <person name="Bevan M."/>
            <person name="Bancroft I."/>
            <person name="Minx P."/>
            <person name="Cordum H."/>
            <person name="Wilson R."/>
            <person name="Cheng Z."/>
            <person name="Jin W."/>
            <person name="Jiang J."/>
            <person name="Leong S.A."/>
            <person name="Iwama H."/>
            <person name="Gojobori T."/>
            <person name="Itoh T."/>
            <person name="Niimura Y."/>
            <person name="Fujii Y."/>
            <person name="Habara T."/>
            <person name="Sakai H."/>
            <person name="Sato Y."/>
            <person name="Wilson G."/>
            <person name="Kumar K."/>
            <person name="McCouch S."/>
            <person name="Juretic N."/>
            <person name="Hoen D."/>
            <person name="Wright S."/>
            <person name="Bruskiewich R."/>
            <person name="Bureau T."/>
            <person name="Miyao A."/>
            <person name="Hirochika H."/>
            <person name="Nishikawa T."/>
            <person name="Kadowaki K."/>
            <person name="Sugiura M."/>
            <person name="Burr B."/>
            <person name="Sasaki T."/>
        </authorList>
    </citation>
    <scope>NUCLEOTIDE SEQUENCE [LARGE SCALE GENOMIC DNA]</scope>
    <source>
        <strain evidence="2">cv. Nipponbare</strain>
    </source>
</reference>
<dbReference type="InterPro" id="IPR005299">
    <property type="entry name" value="MeTrfase_7"/>
</dbReference>
<evidence type="ECO:0000313" key="1">
    <source>
        <dbReference type="EMBL" id="BAT10079.1"/>
    </source>
</evidence>
<dbReference type="EMBL" id="AP014966">
    <property type="protein sequence ID" value="BAT10079.1"/>
    <property type="molecule type" value="Genomic_DNA"/>
</dbReference>
<dbReference type="FunCoup" id="A0A0P0XS58">
    <property type="interactions" value="200"/>
</dbReference>
<dbReference type="InterPro" id="IPR029063">
    <property type="entry name" value="SAM-dependent_MTases_sf"/>
</dbReference>
<dbReference type="SUPFAM" id="SSF53335">
    <property type="entry name" value="S-adenosyl-L-methionine-dependent methyltransferases"/>
    <property type="match status" value="1"/>
</dbReference>
<dbReference type="PaxDb" id="39947-A0A0P0XS58"/>
<reference evidence="1 2" key="3">
    <citation type="journal article" date="2013" name="Rice">
        <title>Improvement of the Oryza sativa Nipponbare reference genome using next generation sequence and optical map data.</title>
        <authorList>
            <person name="Kawahara Y."/>
            <person name="de la Bastide M."/>
            <person name="Hamilton J.P."/>
            <person name="Kanamori H."/>
            <person name="McCombie W.R."/>
            <person name="Ouyang S."/>
            <person name="Schwartz D.C."/>
            <person name="Tanaka T."/>
            <person name="Wu J."/>
            <person name="Zhou S."/>
            <person name="Childs K.L."/>
            <person name="Davidson R.M."/>
            <person name="Lin H."/>
            <person name="Quesada-Ocampo L."/>
            <person name="Vaillancourt B."/>
            <person name="Sakai H."/>
            <person name="Lee S.S."/>
            <person name="Kim J."/>
            <person name="Numa H."/>
            <person name="Itoh T."/>
            <person name="Buell C.R."/>
            <person name="Matsumoto T."/>
        </authorList>
    </citation>
    <scope>NUCLEOTIDE SEQUENCE [LARGE SCALE GENOMIC DNA]</scope>
    <source>
        <strain evidence="2">cv. Nipponbare</strain>
    </source>
</reference>
<dbReference type="Gene3D" id="3.40.50.150">
    <property type="entry name" value="Vaccinia Virus protein VP39"/>
    <property type="match status" value="1"/>
</dbReference>
<proteinExistence type="predicted"/>
<name>A0A0P0XS58_ORYSJ</name>
<gene>
    <name evidence="1" type="ordered locus">Os10g0173400</name>
    <name evidence="1" type="ORF">OSNPB_100173400</name>
</gene>
<accession>A0A0P0XS58</accession>
<evidence type="ECO:0000313" key="2">
    <source>
        <dbReference type="Proteomes" id="UP000059680"/>
    </source>
</evidence>
<dbReference type="AlphaFoldDB" id="A0A0P0XS58"/>
<dbReference type="InParanoid" id="A0A0P0XS58"/>
<dbReference type="Proteomes" id="UP000059680">
    <property type="component" value="Chromosome 10"/>
</dbReference>